<sequence>MLRTALEMINRTGLTVSLDHIRFEDVIRDADVSRSTAYRHWPYRDLFFSDLVKELAGAAVPGIVNDEISLIRRILDEHRDWLKTPQLRHELILELIRQLALLDFRSVLASPGWRTYLALHATFTGLADGELRDQVQAALGQAEAAHAARVAEAWRLIAGLFGYRLRPELATSFTALATLLGASLRGLVITALSTPEVAASRTVAAPFGAAGEREWSLPAIGAASLALAFLEPDPAATWDDRRLAEIHQVLDDWVTPQP</sequence>
<gene>
    <name evidence="4" type="ORF">Ani05nite_26330</name>
</gene>
<evidence type="ECO:0000313" key="4">
    <source>
        <dbReference type="EMBL" id="GIE49099.1"/>
    </source>
</evidence>
<reference evidence="4" key="1">
    <citation type="submission" date="2021-01" db="EMBL/GenBank/DDBJ databases">
        <title>Whole genome shotgun sequence of Actinoplanes nipponensis NBRC 14063.</title>
        <authorList>
            <person name="Komaki H."/>
            <person name="Tamura T."/>
        </authorList>
    </citation>
    <scope>NUCLEOTIDE SEQUENCE</scope>
    <source>
        <strain evidence="4">NBRC 14063</strain>
    </source>
</reference>
<proteinExistence type="predicted"/>
<evidence type="ECO:0000259" key="3">
    <source>
        <dbReference type="PROSITE" id="PS50977"/>
    </source>
</evidence>
<organism evidence="4 5">
    <name type="scientific">Actinoplanes nipponensis</name>
    <dbReference type="NCBI Taxonomy" id="135950"/>
    <lineage>
        <taxon>Bacteria</taxon>
        <taxon>Bacillati</taxon>
        <taxon>Actinomycetota</taxon>
        <taxon>Actinomycetes</taxon>
        <taxon>Micromonosporales</taxon>
        <taxon>Micromonosporaceae</taxon>
        <taxon>Actinoplanes</taxon>
    </lineage>
</organism>
<protein>
    <recommendedName>
        <fullName evidence="3">HTH tetR-type domain-containing protein</fullName>
    </recommendedName>
</protein>
<dbReference type="GO" id="GO:0003677">
    <property type="term" value="F:DNA binding"/>
    <property type="evidence" value="ECO:0007669"/>
    <property type="project" value="UniProtKB-UniRule"/>
</dbReference>
<evidence type="ECO:0000313" key="5">
    <source>
        <dbReference type="Proteomes" id="UP000647172"/>
    </source>
</evidence>
<dbReference type="Gene3D" id="1.10.357.10">
    <property type="entry name" value="Tetracycline Repressor, domain 2"/>
    <property type="match status" value="1"/>
</dbReference>
<dbReference type="PROSITE" id="PS50977">
    <property type="entry name" value="HTH_TETR_2"/>
    <property type="match status" value="1"/>
</dbReference>
<keyword evidence="1 2" id="KW-0238">DNA-binding</keyword>
<evidence type="ECO:0000256" key="1">
    <source>
        <dbReference type="ARBA" id="ARBA00023125"/>
    </source>
</evidence>
<feature type="DNA-binding region" description="H-T-H motif" evidence="2">
    <location>
        <begin position="22"/>
        <end position="41"/>
    </location>
</feature>
<evidence type="ECO:0000256" key="2">
    <source>
        <dbReference type="PROSITE-ProRule" id="PRU00335"/>
    </source>
</evidence>
<keyword evidence="5" id="KW-1185">Reference proteome</keyword>
<comment type="caution">
    <text evidence="4">The sequence shown here is derived from an EMBL/GenBank/DDBJ whole genome shotgun (WGS) entry which is preliminary data.</text>
</comment>
<dbReference type="InterPro" id="IPR001647">
    <property type="entry name" value="HTH_TetR"/>
</dbReference>
<name>A0A919MGY6_9ACTN</name>
<dbReference type="Proteomes" id="UP000647172">
    <property type="component" value="Unassembled WGS sequence"/>
</dbReference>
<feature type="domain" description="HTH tetR-type" evidence="3">
    <location>
        <begin position="1"/>
        <end position="59"/>
    </location>
</feature>
<dbReference type="AlphaFoldDB" id="A0A919MGY6"/>
<dbReference type="EMBL" id="BOMQ01000030">
    <property type="protein sequence ID" value="GIE49099.1"/>
    <property type="molecule type" value="Genomic_DNA"/>
</dbReference>
<accession>A0A919MGY6</accession>